<accession>D6Z2G3</accession>
<dbReference type="SMART" id="SM00448">
    <property type="entry name" value="REC"/>
    <property type="match status" value="1"/>
</dbReference>
<dbReference type="InterPro" id="IPR001867">
    <property type="entry name" value="OmpR/PhoB-type_DNA-bd"/>
</dbReference>
<dbReference type="SMART" id="SM00862">
    <property type="entry name" value="Trans_reg_C"/>
    <property type="match status" value="1"/>
</dbReference>
<feature type="DNA-binding region" description="OmpR/PhoB-type" evidence="7">
    <location>
        <begin position="133"/>
        <end position="233"/>
    </location>
</feature>
<feature type="domain" description="OmpR/PhoB-type" evidence="9">
    <location>
        <begin position="133"/>
        <end position="233"/>
    </location>
</feature>
<dbReference type="PANTHER" id="PTHR48111">
    <property type="entry name" value="REGULATOR OF RPOS"/>
    <property type="match status" value="1"/>
</dbReference>
<dbReference type="GO" id="GO:0000156">
    <property type="term" value="F:phosphorelay response regulator activity"/>
    <property type="evidence" value="ECO:0007669"/>
    <property type="project" value="TreeGrafter"/>
</dbReference>
<dbReference type="eggNOG" id="COG0745">
    <property type="taxonomic scope" value="Bacteria"/>
</dbReference>
<dbReference type="CDD" id="cd00383">
    <property type="entry name" value="trans_reg_C"/>
    <property type="match status" value="1"/>
</dbReference>
<reference evidence="11" key="1">
    <citation type="submission" date="2010-02" db="EMBL/GenBank/DDBJ databases">
        <title>Complete sequence of Desulfurivibrio alkaliphilus AHT2.</title>
        <authorList>
            <consortium name="US DOE Joint Genome Institute"/>
            <person name="Pitluck S."/>
            <person name="Chertkov O."/>
            <person name="Detter J.C."/>
            <person name="Han C."/>
            <person name="Tapia R."/>
            <person name="Larimer F."/>
            <person name="Land M."/>
            <person name="Hauser L."/>
            <person name="Kyrpides N."/>
            <person name="Mikhailova N."/>
            <person name="Sorokin D.Y."/>
            <person name="Muyzer G."/>
            <person name="Woyke T."/>
        </authorList>
    </citation>
    <scope>NUCLEOTIDE SEQUENCE [LARGE SCALE GENOMIC DNA]</scope>
    <source>
        <strain evidence="11">DSM 19089 / UNIQEM U267 / AHT2</strain>
    </source>
</reference>
<dbReference type="AlphaFoldDB" id="D6Z2G3"/>
<dbReference type="Pfam" id="PF00072">
    <property type="entry name" value="Response_reg"/>
    <property type="match status" value="1"/>
</dbReference>
<dbReference type="HOGENOM" id="CLU_000445_30_4_7"/>
<dbReference type="SUPFAM" id="SSF52172">
    <property type="entry name" value="CheY-like"/>
    <property type="match status" value="1"/>
</dbReference>
<name>D6Z2G3_DESAT</name>
<dbReference type="Pfam" id="PF00486">
    <property type="entry name" value="Trans_reg_C"/>
    <property type="match status" value="1"/>
</dbReference>
<evidence type="ECO:0000313" key="11">
    <source>
        <dbReference type="Proteomes" id="UP000001508"/>
    </source>
</evidence>
<dbReference type="GO" id="GO:0006355">
    <property type="term" value="P:regulation of DNA-templated transcription"/>
    <property type="evidence" value="ECO:0007669"/>
    <property type="project" value="InterPro"/>
</dbReference>
<protein>
    <submittedName>
        <fullName evidence="10">Two component transcriptional regulator, winged helix family</fullName>
    </submittedName>
</protein>
<evidence type="ECO:0000256" key="1">
    <source>
        <dbReference type="ARBA" id="ARBA00022553"/>
    </source>
</evidence>
<evidence type="ECO:0000259" key="8">
    <source>
        <dbReference type="PROSITE" id="PS50110"/>
    </source>
</evidence>
<dbReference type="GO" id="GO:0032993">
    <property type="term" value="C:protein-DNA complex"/>
    <property type="evidence" value="ECO:0007669"/>
    <property type="project" value="TreeGrafter"/>
</dbReference>
<dbReference type="Proteomes" id="UP000001508">
    <property type="component" value="Chromosome"/>
</dbReference>
<evidence type="ECO:0000256" key="7">
    <source>
        <dbReference type="PROSITE-ProRule" id="PRU01091"/>
    </source>
</evidence>
<dbReference type="InterPro" id="IPR001789">
    <property type="entry name" value="Sig_transdc_resp-reg_receiver"/>
</dbReference>
<evidence type="ECO:0000256" key="4">
    <source>
        <dbReference type="ARBA" id="ARBA00023125"/>
    </source>
</evidence>
<dbReference type="GO" id="GO:0000976">
    <property type="term" value="F:transcription cis-regulatory region binding"/>
    <property type="evidence" value="ECO:0007669"/>
    <property type="project" value="TreeGrafter"/>
</dbReference>
<dbReference type="RefSeq" id="WP_013163267.1">
    <property type="nucleotide sequence ID" value="NC_014216.1"/>
</dbReference>
<keyword evidence="5" id="KW-0804">Transcription</keyword>
<dbReference type="InterPro" id="IPR011006">
    <property type="entry name" value="CheY-like_superfamily"/>
</dbReference>
<gene>
    <name evidence="10" type="ordered locus">DaAHT2_1040</name>
</gene>
<keyword evidence="2" id="KW-0902">Two-component regulatory system</keyword>
<evidence type="ECO:0000256" key="6">
    <source>
        <dbReference type="PROSITE-ProRule" id="PRU00169"/>
    </source>
</evidence>
<dbReference type="SUPFAM" id="SSF46894">
    <property type="entry name" value="C-terminal effector domain of the bipartite response regulators"/>
    <property type="match status" value="1"/>
</dbReference>
<evidence type="ECO:0000256" key="3">
    <source>
        <dbReference type="ARBA" id="ARBA00023015"/>
    </source>
</evidence>
<feature type="modified residue" description="4-aspartylphosphate" evidence="6">
    <location>
        <position position="58"/>
    </location>
</feature>
<keyword evidence="3" id="KW-0805">Transcription regulation</keyword>
<evidence type="ECO:0000256" key="2">
    <source>
        <dbReference type="ARBA" id="ARBA00023012"/>
    </source>
</evidence>
<proteinExistence type="predicted"/>
<dbReference type="Gene3D" id="3.40.50.2300">
    <property type="match status" value="1"/>
</dbReference>
<keyword evidence="1 6" id="KW-0597">Phosphoprotein</keyword>
<dbReference type="InterPro" id="IPR016032">
    <property type="entry name" value="Sig_transdc_resp-reg_C-effctor"/>
</dbReference>
<dbReference type="EMBL" id="CP001940">
    <property type="protein sequence ID" value="ADH85738.1"/>
    <property type="molecule type" value="Genomic_DNA"/>
</dbReference>
<evidence type="ECO:0000313" key="10">
    <source>
        <dbReference type="EMBL" id="ADH85738.1"/>
    </source>
</evidence>
<dbReference type="KEGG" id="dak:DaAHT2_1040"/>
<dbReference type="FunCoup" id="D6Z2G3">
    <property type="interactions" value="226"/>
</dbReference>
<dbReference type="InterPro" id="IPR039420">
    <property type="entry name" value="WalR-like"/>
</dbReference>
<sequence>MSSGIDTHHILVIDDDPSLLYLCATVLLKEGYQVDYASNQAEAMQALEQNKYDLVILDLNLPDGDGLEIGQRLQQQSIPFLVMTIRSQPAERLLGFESGAADYLIKPFLPHELTHRVRRVLPRLEEPSRFREYTSVPLGRWHFDLKRQVLVAEDGRVTKLTGGEFKLLAALATADGRVISREQLSILVARETGGGHQRTVDVLVSRLRKKIEDNPRQPGIILTVTGAGYRLEKNATPATR</sequence>
<dbReference type="PANTHER" id="PTHR48111:SF1">
    <property type="entry name" value="TWO-COMPONENT RESPONSE REGULATOR ORR33"/>
    <property type="match status" value="1"/>
</dbReference>
<dbReference type="PROSITE" id="PS50110">
    <property type="entry name" value="RESPONSE_REGULATORY"/>
    <property type="match status" value="1"/>
</dbReference>
<dbReference type="InParanoid" id="D6Z2G3"/>
<dbReference type="PROSITE" id="PS51755">
    <property type="entry name" value="OMPR_PHOB"/>
    <property type="match status" value="1"/>
</dbReference>
<dbReference type="GO" id="GO:0005829">
    <property type="term" value="C:cytosol"/>
    <property type="evidence" value="ECO:0007669"/>
    <property type="project" value="TreeGrafter"/>
</dbReference>
<keyword evidence="4 7" id="KW-0238">DNA-binding</keyword>
<dbReference type="Gene3D" id="1.10.10.10">
    <property type="entry name" value="Winged helix-like DNA-binding domain superfamily/Winged helix DNA-binding domain"/>
    <property type="match status" value="1"/>
</dbReference>
<dbReference type="STRING" id="589865.DaAHT2_1040"/>
<keyword evidence="11" id="KW-1185">Reference proteome</keyword>
<evidence type="ECO:0000259" key="9">
    <source>
        <dbReference type="PROSITE" id="PS51755"/>
    </source>
</evidence>
<organism evidence="10 11">
    <name type="scientific">Desulfurivibrio alkaliphilus (strain DSM 19089 / UNIQEM U267 / AHT2)</name>
    <dbReference type="NCBI Taxonomy" id="589865"/>
    <lineage>
        <taxon>Bacteria</taxon>
        <taxon>Pseudomonadati</taxon>
        <taxon>Thermodesulfobacteriota</taxon>
        <taxon>Desulfobulbia</taxon>
        <taxon>Desulfobulbales</taxon>
        <taxon>Desulfobulbaceae</taxon>
        <taxon>Desulfurivibrio</taxon>
    </lineage>
</organism>
<evidence type="ECO:0000256" key="5">
    <source>
        <dbReference type="ARBA" id="ARBA00023163"/>
    </source>
</evidence>
<dbReference type="InterPro" id="IPR036388">
    <property type="entry name" value="WH-like_DNA-bd_sf"/>
</dbReference>
<feature type="domain" description="Response regulatory" evidence="8">
    <location>
        <begin position="9"/>
        <end position="121"/>
    </location>
</feature>